<keyword evidence="2" id="KW-1185">Reference proteome</keyword>
<sequence>MAEIKAINETIIVRLKEGIELEDSATVAKTTKLAETMKAIDGVVRVFWGPQVEDPRHCVWIIYWKAQENFTAFGASEGFGPFSAMVAEIFDVVALPPIVFMTNFNSDATAGYTAPVTEIAFFTVPKSALEEARADIEASDVSSHPVFSVGNSSGGSIGFVFLAKHAENTAPEDRTVALHGVFGYESVDDHVKWRATPEHAQVIEEMGKSKLAELGMGESNVPGGNIFLPDSNMFHVKFQAA</sequence>
<accession>A0A6G1HH50</accession>
<evidence type="ECO:0008006" key="3">
    <source>
        <dbReference type="Google" id="ProtNLM"/>
    </source>
</evidence>
<organism evidence="1 2">
    <name type="scientific">Aulographum hederae CBS 113979</name>
    <dbReference type="NCBI Taxonomy" id="1176131"/>
    <lineage>
        <taxon>Eukaryota</taxon>
        <taxon>Fungi</taxon>
        <taxon>Dikarya</taxon>
        <taxon>Ascomycota</taxon>
        <taxon>Pezizomycotina</taxon>
        <taxon>Dothideomycetes</taxon>
        <taxon>Pleosporomycetidae</taxon>
        <taxon>Aulographales</taxon>
        <taxon>Aulographaceae</taxon>
    </lineage>
</organism>
<evidence type="ECO:0000313" key="2">
    <source>
        <dbReference type="Proteomes" id="UP000800041"/>
    </source>
</evidence>
<protein>
    <recommendedName>
        <fullName evidence="3">ABM domain-containing protein</fullName>
    </recommendedName>
</protein>
<proteinExistence type="predicted"/>
<gene>
    <name evidence="1" type="ORF">K402DRAFT_415955</name>
</gene>
<dbReference type="InterPro" id="IPR011008">
    <property type="entry name" value="Dimeric_a/b-barrel"/>
</dbReference>
<reference evidence="1" key="1">
    <citation type="journal article" date="2020" name="Stud. Mycol.">
        <title>101 Dothideomycetes genomes: a test case for predicting lifestyles and emergence of pathogens.</title>
        <authorList>
            <person name="Haridas S."/>
            <person name="Albert R."/>
            <person name="Binder M."/>
            <person name="Bloem J."/>
            <person name="Labutti K."/>
            <person name="Salamov A."/>
            <person name="Andreopoulos B."/>
            <person name="Baker S."/>
            <person name="Barry K."/>
            <person name="Bills G."/>
            <person name="Bluhm B."/>
            <person name="Cannon C."/>
            <person name="Castanera R."/>
            <person name="Culley D."/>
            <person name="Daum C."/>
            <person name="Ezra D."/>
            <person name="Gonzalez J."/>
            <person name="Henrissat B."/>
            <person name="Kuo A."/>
            <person name="Liang C."/>
            <person name="Lipzen A."/>
            <person name="Lutzoni F."/>
            <person name="Magnuson J."/>
            <person name="Mondo S."/>
            <person name="Nolan M."/>
            <person name="Ohm R."/>
            <person name="Pangilinan J."/>
            <person name="Park H.-J."/>
            <person name="Ramirez L."/>
            <person name="Alfaro M."/>
            <person name="Sun H."/>
            <person name="Tritt A."/>
            <person name="Yoshinaga Y."/>
            <person name="Zwiers L.-H."/>
            <person name="Turgeon B."/>
            <person name="Goodwin S."/>
            <person name="Spatafora J."/>
            <person name="Crous P."/>
            <person name="Grigoriev I."/>
        </authorList>
    </citation>
    <scope>NUCLEOTIDE SEQUENCE</scope>
    <source>
        <strain evidence="1">CBS 113979</strain>
    </source>
</reference>
<evidence type="ECO:0000313" key="1">
    <source>
        <dbReference type="EMBL" id="KAF1992268.1"/>
    </source>
</evidence>
<dbReference type="EMBL" id="ML977137">
    <property type="protein sequence ID" value="KAF1992268.1"/>
    <property type="molecule type" value="Genomic_DNA"/>
</dbReference>
<dbReference type="OrthoDB" id="3830579at2759"/>
<name>A0A6G1HH50_9PEZI</name>
<dbReference type="AlphaFoldDB" id="A0A6G1HH50"/>
<dbReference type="Gene3D" id="3.30.70.100">
    <property type="match status" value="1"/>
</dbReference>
<dbReference type="Proteomes" id="UP000800041">
    <property type="component" value="Unassembled WGS sequence"/>
</dbReference>
<dbReference type="SUPFAM" id="SSF54909">
    <property type="entry name" value="Dimeric alpha+beta barrel"/>
    <property type="match status" value="1"/>
</dbReference>